<keyword evidence="3" id="KW-1185">Reference proteome</keyword>
<feature type="compositionally biased region" description="Basic and acidic residues" evidence="1">
    <location>
        <begin position="31"/>
        <end position="41"/>
    </location>
</feature>
<dbReference type="Proteomes" id="UP001500724">
    <property type="component" value="Unassembled WGS sequence"/>
</dbReference>
<protein>
    <submittedName>
        <fullName evidence="2">Uncharacterized protein</fullName>
    </submittedName>
</protein>
<dbReference type="EMBL" id="BAAAGU010000001">
    <property type="protein sequence ID" value="GAA0630123.1"/>
    <property type="molecule type" value="Genomic_DNA"/>
</dbReference>
<name>A0ABP3S9Z5_9ACTN</name>
<accession>A0ABP3S9Z5</accession>
<evidence type="ECO:0000313" key="3">
    <source>
        <dbReference type="Proteomes" id="UP001500724"/>
    </source>
</evidence>
<gene>
    <name evidence="2" type="ORF">GCM10009535_01900</name>
</gene>
<reference evidence="3" key="1">
    <citation type="journal article" date="2019" name="Int. J. Syst. Evol. Microbiol.">
        <title>The Global Catalogue of Microorganisms (GCM) 10K type strain sequencing project: providing services to taxonomists for standard genome sequencing and annotation.</title>
        <authorList>
            <consortium name="The Broad Institute Genomics Platform"/>
            <consortium name="The Broad Institute Genome Sequencing Center for Infectious Disease"/>
            <person name="Wu L."/>
            <person name="Ma J."/>
        </authorList>
    </citation>
    <scope>NUCLEOTIDE SEQUENCE [LARGE SCALE GENOMIC DNA]</scope>
    <source>
        <strain evidence="3">JCM 10367</strain>
    </source>
</reference>
<evidence type="ECO:0000256" key="1">
    <source>
        <dbReference type="SAM" id="MobiDB-lite"/>
    </source>
</evidence>
<feature type="region of interest" description="Disordered" evidence="1">
    <location>
        <begin position="31"/>
        <end position="85"/>
    </location>
</feature>
<proteinExistence type="predicted"/>
<evidence type="ECO:0000313" key="2">
    <source>
        <dbReference type="EMBL" id="GAA0630123.1"/>
    </source>
</evidence>
<sequence length="85" mass="9080">MQDDPKNAPTDTILPSPRVEALEAYTAADLRDMAGDDRDPFEVSAHGRRGPPFEPPVPSGRIPCLTPPSRAAGRCAGGRRTRRGG</sequence>
<comment type="caution">
    <text evidence="2">The sequence shown here is derived from an EMBL/GenBank/DDBJ whole genome shotgun (WGS) entry which is preliminary data.</text>
</comment>
<organism evidence="2 3">
    <name type="scientific">Streptomyces thermocarboxydovorans</name>
    <dbReference type="NCBI Taxonomy" id="59298"/>
    <lineage>
        <taxon>Bacteria</taxon>
        <taxon>Bacillati</taxon>
        <taxon>Actinomycetota</taxon>
        <taxon>Actinomycetes</taxon>
        <taxon>Kitasatosporales</taxon>
        <taxon>Streptomycetaceae</taxon>
        <taxon>Streptomyces</taxon>
    </lineage>
</organism>